<keyword evidence="6" id="KW-1185">Reference proteome</keyword>
<feature type="coiled-coil region" evidence="3">
    <location>
        <begin position="364"/>
        <end position="429"/>
    </location>
</feature>
<dbReference type="PANTHER" id="PTHR30203:SF30">
    <property type="entry name" value="OUTER MEMBRANE PROTEIN-RELATED"/>
    <property type="match status" value="1"/>
</dbReference>
<dbReference type="InterPro" id="IPR010131">
    <property type="entry name" value="MdtP/NodT-like"/>
</dbReference>
<dbReference type="Gene3D" id="2.20.200.10">
    <property type="entry name" value="Outer membrane efflux proteins (OEP)"/>
    <property type="match status" value="1"/>
</dbReference>
<keyword evidence="2" id="KW-1134">Transmembrane beta strand</keyword>
<feature type="region of interest" description="Disordered" evidence="4">
    <location>
        <begin position="128"/>
        <end position="170"/>
    </location>
</feature>
<dbReference type="GO" id="GO:0015562">
    <property type="term" value="F:efflux transmembrane transporter activity"/>
    <property type="evidence" value="ECO:0007669"/>
    <property type="project" value="InterPro"/>
</dbReference>
<sequence>MNSRPLESSFAKAPHSRVRLGVLCLGALLLTPGCGIPEKRGPMAGPPLPHHFHLNNGLMPRIPTAADLLGTESDPADVPPAPTGEEADESAAPDRMAEIDDASFTDADSFATPVFDGPGPIELMSLSQASSPVPMQDAEGPNEPNALVEGEPETAETDDPRESPVNPDEATYGYDGTGGVPTLGAPQSSLPAPAPLPVPPEGTVGMWGDATPGAGPCPGAAQIPLTAFFNDPNLVNLIYQALAGNQELRILAEQVNMERNEAYARSGEYRPFVSLDAGAELEKASRFTREGAVEEELTAAPGRGFPDPLPNFLVATNVSWELDIWRRLRNAQDAAAMRFLASQEGRTYVVTRLAAEIAENYYELLALDNRLETLRKTIEIQQQSLVTAEAKKEAGRGTELAVQRFQAEVRKNQSEILILQQDIVEAENRINLLVGRYPQPVERTSVDYLDLNLETLGAGLPAELLRNRGDIRQAEREIAAAGLDLEVARARFYPSLGLRAGVGLQAFNSRYVFSTPESLIYNAALDLAAPLINKRAIQAEYRNANSRQLQSVYEYQQTVLTAHMEVVNYLSKVENYRQSIEVKKRQLEALQASVDTANQLFQNARAEYVEVLLAQRELMEARMLLIETKREQLTAVVNAYQALGGGGF</sequence>
<evidence type="ECO:0000313" key="5">
    <source>
        <dbReference type="EMBL" id="QDT16396.1"/>
    </source>
</evidence>
<evidence type="ECO:0000256" key="3">
    <source>
        <dbReference type="SAM" id="Coils"/>
    </source>
</evidence>
<comment type="similarity">
    <text evidence="1 2">Belongs to the outer membrane factor (OMF) (TC 1.B.17) family.</text>
</comment>
<protein>
    <submittedName>
        <fullName evidence="5">Cation efflux system protein CusC</fullName>
    </submittedName>
</protein>
<proteinExistence type="inferred from homology"/>
<keyword evidence="2" id="KW-0472">Membrane</keyword>
<accession>A0A517PAK1</accession>
<dbReference type="AlphaFoldDB" id="A0A517PAK1"/>
<comment type="subcellular location">
    <subcellularLocation>
        <location evidence="2">Cell membrane</location>
        <topology evidence="2">Lipid-anchor</topology>
    </subcellularLocation>
</comment>
<dbReference type="GO" id="GO:0005886">
    <property type="term" value="C:plasma membrane"/>
    <property type="evidence" value="ECO:0007669"/>
    <property type="project" value="UniProtKB-SubCell"/>
</dbReference>
<keyword evidence="2" id="KW-0449">Lipoprotein</keyword>
<dbReference type="RefSeq" id="WP_165700717.1">
    <property type="nucleotide sequence ID" value="NZ_CP036265.1"/>
</dbReference>
<evidence type="ECO:0000313" key="6">
    <source>
        <dbReference type="Proteomes" id="UP000318741"/>
    </source>
</evidence>
<dbReference type="InterPro" id="IPR003423">
    <property type="entry name" value="OMP_efflux"/>
</dbReference>
<dbReference type="Pfam" id="PF02321">
    <property type="entry name" value="OEP"/>
    <property type="match status" value="2"/>
</dbReference>
<organism evidence="5 6">
    <name type="scientific">Alienimonas californiensis</name>
    <dbReference type="NCBI Taxonomy" id="2527989"/>
    <lineage>
        <taxon>Bacteria</taxon>
        <taxon>Pseudomonadati</taxon>
        <taxon>Planctomycetota</taxon>
        <taxon>Planctomycetia</taxon>
        <taxon>Planctomycetales</taxon>
        <taxon>Planctomycetaceae</taxon>
        <taxon>Alienimonas</taxon>
    </lineage>
</organism>
<dbReference type="NCBIfam" id="TIGR01845">
    <property type="entry name" value="outer_NodT"/>
    <property type="match status" value="1"/>
</dbReference>
<dbReference type="Gene3D" id="1.20.1600.10">
    <property type="entry name" value="Outer membrane efflux proteins (OEP)"/>
    <property type="match status" value="1"/>
</dbReference>
<dbReference type="Proteomes" id="UP000318741">
    <property type="component" value="Chromosome"/>
</dbReference>
<keyword evidence="3" id="KW-0175">Coiled coil</keyword>
<dbReference type="SUPFAM" id="SSF56954">
    <property type="entry name" value="Outer membrane efflux proteins (OEP)"/>
    <property type="match status" value="1"/>
</dbReference>
<evidence type="ECO:0000256" key="4">
    <source>
        <dbReference type="SAM" id="MobiDB-lite"/>
    </source>
</evidence>
<dbReference type="KEGG" id="acaf:CA12_24980"/>
<feature type="compositionally biased region" description="Acidic residues" evidence="4">
    <location>
        <begin position="150"/>
        <end position="159"/>
    </location>
</feature>
<dbReference type="PANTHER" id="PTHR30203">
    <property type="entry name" value="OUTER MEMBRANE CATION EFFLUX PROTEIN"/>
    <property type="match status" value="1"/>
</dbReference>
<keyword evidence="2" id="KW-0812">Transmembrane</keyword>
<evidence type="ECO:0000256" key="2">
    <source>
        <dbReference type="RuleBase" id="RU362097"/>
    </source>
</evidence>
<keyword evidence="2" id="KW-0564">Palmitate</keyword>
<feature type="coiled-coil region" evidence="3">
    <location>
        <begin position="573"/>
        <end position="607"/>
    </location>
</feature>
<feature type="region of interest" description="Disordered" evidence="4">
    <location>
        <begin position="68"/>
        <end position="93"/>
    </location>
</feature>
<evidence type="ECO:0000256" key="1">
    <source>
        <dbReference type="ARBA" id="ARBA00007613"/>
    </source>
</evidence>
<name>A0A517PAK1_9PLAN</name>
<dbReference type="EMBL" id="CP036265">
    <property type="protein sequence ID" value="QDT16396.1"/>
    <property type="molecule type" value="Genomic_DNA"/>
</dbReference>
<gene>
    <name evidence="5" type="primary">cusC</name>
    <name evidence="5" type="ORF">CA12_24980</name>
</gene>
<reference evidence="5 6" key="1">
    <citation type="submission" date="2019-02" db="EMBL/GenBank/DDBJ databases">
        <title>Deep-cultivation of Planctomycetes and their phenomic and genomic characterization uncovers novel biology.</title>
        <authorList>
            <person name="Wiegand S."/>
            <person name="Jogler M."/>
            <person name="Boedeker C."/>
            <person name="Pinto D."/>
            <person name="Vollmers J."/>
            <person name="Rivas-Marin E."/>
            <person name="Kohn T."/>
            <person name="Peeters S.H."/>
            <person name="Heuer A."/>
            <person name="Rast P."/>
            <person name="Oberbeckmann S."/>
            <person name="Bunk B."/>
            <person name="Jeske O."/>
            <person name="Meyerdierks A."/>
            <person name="Storesund J.E."/>
            <person name="Kallscheuer N."/>
            <person name="Luecker S."/>
            <person name="Lage O.M."/>
            <person name="Pohl T."/>
            <person name="Merkel B.J."/>
            <person name="Hornburger P."/>
            <person name="Mueller R.-W."/>
            <person name="Bruemmer F."/>
            <person name="Labrenz M."/>
            <person name="Spormann A.M."/>
            <person name="Op den Camp H."/>
            <person name="Overmann J."/>
            <person name="Amann R."/>
            <person name="Jetten M.S.M."/>
            <person name="Mascher T."/>
            <person name="Medema M.H."/>
            <person name="Devos D.P."/>
            <person name="Kaster A.-K."/>
            <person name="Ovreas L."/>
            <person name="Rohde M."/>
            <person name="Galperin M.Y."/>
            <person name="Jogler C."/>
        </authorList>
    </citation>
    <scope>NUCLEOTIDE SEQUENCE [LARGE SCALE GENOMIC DNA]</scope>
    <source>
        <strain evidence="5 6">CA12</strain>
    </source>
</reference>